<dbReference type="GO" id="GO:0005524">
    <property type="term" value="F:ATP binding"/>
    <property type="evidence" value="ECO:0007669"/>
    <property type="project" value="UniProtKB-KW"/>
</dbReference>
<dbReference type="SMART" id="SM00382">
    <property type="entry name" value="AAA"/>
    <property type="match status" value="1"/>
</dbReference>
<evidence type="ECO:0000256" key="2">
    <source>
        <dbReference type="ARBA" id="ARBA00022741"/>
    </source>
</evidence>
<dbReference type="GO" id="GO:0016887">
    <property type="term" value="F:ATP hydrolysis activity"/>
    <property type="evidence" value="ECO:0007669"/>
    <property type="project" value="InterPro"/>
</dbReference>
<dbReference type="PROSITE" id="PS50893">
    <property type="entry name" value="ABC_TRANSPORTER_2"/>
    <property type="match status" value="1"/>
</dbReference>
<name>A0A1F6V1R3_9PROT</name>
<dbReference type="InterPro" id="IPR050153">
    <property type="entry name" value="Metal_Ion_Import_ABC"/>
</dbReference>
<feature type="domain" description="ABC transporter" evidence="4">
    <location>
        <begin position="5"/>
        <end position="245"/>
    </location>
</feature>
<dbReference type="Gene3D" id="3.40.50.300">
    <property type="entry name" value="P-loop containing nucleotide triphosphate hydrolases"/>
    <property type="match status" value="1"/>
</dbReference>
<proteinExistence type="predicted"/>
<dbReference type="InterPro" id="IPR027417">
    <property type="entry name" value="P-loop_NTPase"/>
</dbReference>
<dbReference type="EMBL" id="MFSP01000155">
    <property type="protein sequence ID" value="OGI63396.1"/>
    <property type="molecule type" value="Genomic_DNA"/>
</dbReference>
<evidence type="ECO:0000259" key="4">
    <source>
        <dbReference type="PROSITE" id="PS50893"/>
    </source>
</evidence>
<evidence type="ECO:0000313" key="6">
    <source>
        <dbReference type="Proteomes" id="UP000179076"/>
    </source>
</evidence>
<evidence type="ECO:0000313" key="5">
    <source>
        <dbReference type="EMBL" id="OGI63396.1"/>
    </source>
</evidence>
<gene>
    <name evidence="5" type="ORF">A2W18_08755</name>
</gene>
<keyword evidence="2" id="KW-0547">Nucleotide-binding</keyword>
<evidence type="ECO:0000256" key="3">
    <source>
        <dbReference type="ARBA" id="ARBA00022840"/>
    </source>
</evidence>
<reference evidence="5 6" key="1">
    <citation type="journal article" date="2016" name="Nat. Commun.">
        <title>Thousands of microbial genomes shed light on interconnected biogeochemical processes in an aquifer system.</title>
        <authorList>
            <person name="Anantharaman K."/>
            <person name="Brown C.T."/>
            <person name="Hug L.A."/>
            <person name="Sharon I."/>
            <person name="Castelle C.J."/>
            <person name="Probst A.J."/>
            <person name="Thomas B.C."/>
            <person name="Singh A."/>
            <person name="Wilkins M.J."/>
            <person name="Karaoz U."/>
            <person name="Brodie E.L."/>
            <person name="Williams K.H."/>
            <person name="Hubbard S.S."/>
            <person name="Banfield J.F."/>
        </authorList>
    </citation>
    <scope>NUCLEOTIDE SEQUENCE [LARGE SCALE GENOMIC DNA]</scope>
</reference>
<accession>A0A1F6V1R3</accession>
<organism evidence="5 6">
    <name type="scientific">Candidatus Muproteobacteria bacterium RBG_16_60_9</name>
    <dbReference type="NCBI Taxonomy" id="1817755"/>
    <lineage>
        <taxon>Bacteria</taxon>
        <taxon>Pseudomonadati</taxon>
        <taxon>Pseudomonadota</taxon>
        <taxon>Candidatus Muproteobacteria</taxon>
    </lineage>
</organism>
<dbReference type="InterPro" id="IPR003593">
    <property type="entry name" value="AAA+_ATPase"/>
</dbReference>
<dbReference type="PANTHER" id="PTHR42734">
    <property type="entry name" value="METAL TRANSPORT SYSTEM ATP-BINDING PROTEIN TM_0124-RELATED"/>
    <property type="match status" value="1"/>
</dbReference>
<dbReference type="SUPFAM" id="SSF52540">
    <property type="entry name" value="P-loop containing nucleoside triphosphate hydrolases"/>
    <property type="match status" value="1"/>
</dbReference>
<dbReference type="InterPro" id="IPR003439">
    <property type="entry name" value="ABC_transporter-like_ATP-bd"/>
</dbReference>
<comment type="caution">
    <text evidence="5">The sequence shown here is derived from an EMBL/GenBank/DDBJ whole genome shotgun (WGS) entry which is preliminary data.</text>
</comment>
<dbReference type="AlphaFoldDB" id="A0A1F6V1R3"/>
<dbReference type="Proteomes" id="UP000179076">
    <property type="component" value="Unassembled WGS sequence"/>
</dbReference>
<keyword evidence="3 5" id="KW-0067">ATP-binding</keyword>
<dbReference type="Pfam" id="PF00005">
    <property type="entry name" value="ABC_tran"/>
    <property type="match status" value="1"/>
</dbReference>
<protein>
    <submittedName>
        <fullName evidence="5">Molybdenum ABC transporter ATP-binding protein</fullName>
    </submittedName>
</protein>
<sequence>MPKIIDIKDVTAYRGDTRVFHGLSLDIAQGCSTVILGPNGAGKTTLLKLLAREIYPVDSDASSIKIFGRERWNIWELRSHLGIVSHDLQREYAGYASGFDVILSGYYSSVGVWAHQQFSAAQRTGAQRVLETLGIAALKDKSYATMSTGEQRRFLLGRALVNDPDTLVLDEPTSGLDLKACFQYLDTIRALLRGGKTVILVTHHLHEIPPEITHAILLKGGRVIAAGEKARILTNRNLSDLFDTPIELVQANGFYQAMPGHHQ</sequence>
<evidence type="ECO:0000256" key="1">
    <source>
        <dbReference type="ARBA" id="ARBA00022448"/>
    </source>
</evidence>
<keyword evidence="1" id="KW-0813">Transport</keyword>